<organism evidence="1 2">
    <name type="scientific">Drosophila pseudoobscura pseudoobscura</name>
    <name type="common">Fruit fly</name>
    <dbReference type="NCBI Taxonomy" id="46245"/>
    <lineage>
        <taxon>Eukaryota</taxon>
        <taxon>Metazoa</taxon>
        <taxon>Ecdysozoa</taxon>
        <taxon>Arthropoda</taxon>
        <taxon>Hexapoda</taxon>
        <taxon>Insecta</taxon>
        <taxon>Pterygota</taxon>
        <taxon>Neoptera</taxon>
        <taxon>Endopterygota</taxon>
        <taxon>Diptera</taxon>
        <taxon>Brachycera</taxon>
        <taxon>Muscomorpha</taxon>
        <taxon>Ephydroidea</taxon>
        <taxon>Drosophilidae</taxon>
        <taxon>Drosophila</taxon>
        <taxon>Sophophora</taxon>
    </lineage>
</organism>
<keyword evidence="1" id="KW-1185">Reference proteome</keyword>
<dbReference type="AlphaFoldDB" id="A0A6I8USK1"/>
<protein>
    <submittedName>
        <fullName evidence="2">Protein bag-of-marbles</fullName>
    </submittedName>
</protein>
<reference evidence="2" key="2">
    <citation type="submission" date="2025-08" db="UniProtKB">
        <authorList>
            <consortium name="RefSeq"/>
        </authorList>
    </citation>
    <scope>IDENTIFICATION</scope>
    <source>
        <strain evidence="2">MV-25-SWS-2005</strain>
        <tissue evidence="2">Whole body</tissue>
    </source>
</reference>
<dbReference type="KEGG" id="dpo:4803214"/>
<gene>
    <name evidence="2" type="primary">bam</name>
</gene>
<evidence type="ECO:0000313" key="1">
    <source>
        <dbReference type="Proteomes" id="UP000001819"/>
    </source>
</evidence>
<dbReference type="FunCoup" id="A0A6I8USK1">
    <property type="interactions" value="135"/>
</dbReference>
<evidence type="ECO:0000313" key="2">
    <source>
        <dbReference type="RefSeq" id="XP_001359990.3"/>
    </source>
</evidence>
<name>A0A6I8USK1_DROPS</name>
<dbReference type="RefSeq" id="XP_001359990.3">
    <property type="nucleotide sequence ID" value="XM_001359953.4"/>
</dbReference>
<dbReference type="InParanoid" id="A0A6I8USK1"/>
<accession>A0A6I8USK1</accession>
<sequence>MDFEDKILEENFMDIGSKLCSLLESNENSTELEPEPRAGNSSGSTSHIVLAELQANLKNLNLENAPHFEFHGYGCHALTKRTRDTEEPIMNGCYRKKSRSVSWSGAATSGQWQQHSQQQRQQQLQRETQFNVAQLTPMMRSIGLRGDCVEHNAVVRVMNLFKSLHDHMNQDLGFGPENSFPSDYLFDLPKKRTMPYSLNLRYQVEVLCSKADRFLACQRRMLEANRHFDYVKYSEGDKLIKGSLNFLRLFKQFSKSTLRHRNGKFLGPAAISNAQKLEDSLINLREWLRSAFLCVYVFNWEMDHEHRYSAAMTQNYNALMNKAMDLAATELKAAQPKQLSPEEQLIAHRYKLHNVVMCAAENDDFLSALLSNPDIYFPPEVRAMCDPPEDAAKAEAEPEVPMGGIDLLDISDLLEPSSPPKRHTATRRFKPLCFRS</sequence>
<reference evidence="1" key="1">
    <citation type="submission" date="2024-06" db="UniProtKB">
        <authorList>
            <consortium name="RefSeq"/>
        </authorList>
    </citation>
    <scope>NUCLEOTIDE SEQUENCE [LARGE SCALE GENOMIC DNA]</scope>
    <source>
        <strain evidence="1">MV2-25</strain>
    </source>
</reference>
<proteinExistence type="predicted"/>
<dbReference type="Proteomes" id="UP000001819">
    <property type="component" value="Chromosome 2"/>
</dbReference>